<organism evidence="3 4">
    <name type="scientific">Microbacterium rhizosphaerae</name>
    <dbReference type="NCBI Taxonomy" id="1678237"/>
    <lineage>
        <taxon>Bacteria</taxon>
        <taxon>Bacillati</taxon>
        <taxon>Actinomycetota</taxon>
        <taxon>Actinomycetes</taxon>
        <taxon>Micrococcales</taxon>
        <taxon>Microbacteriaceae</taxon>
        <taxon>Microbacterium</taxon>
    </lineage>
</organism>
<dbReference type="PROSITE" id="PS51257">
    <property type="entry name" value="PROKAR_LIPOPROTEIN"/>
    <property type="match status" value="1"/>
</dbReference>
<name>A0ABZ0SMQ9_9MICO</name>
<proteinExistence type="predicted"/>
<evidence type="ECO:0000313" key="3">
    <source>
        <dbReference type="EMBL" id="WPR90413.1"/>
    </source>
</evidence>
<evidence type="ECO:0008006" key="5">
    <source>
        <dbReference type="Google" id="ProtNLM"/>
    </source>
</evidence>
<feature type="signal peptide" evidence="2">
    <location>
        <begin position="1"/>
        <end position="23"/>
    </location>
</feature>
<dbReference type="EMBL" id="CP139368">
    <property type="protein sequence ID" value="WPR90413.1"/>
    <property type="molecule type" value="Genomic_DNA"/>
</dbReference>
<evidence type="ECO:0000256" key="1">
    <source>
        <dbReference type="SAM" id="MobiDB-lite"/>
    </source>
</evidence>
<protein>
    <recommendedName>
        <fullName evidence="5">Lipoprotein</fullName>
    </recommendedName>
</protein>
<feature type="region of interest" description="Disordered" evidence="1">
    <location>
        <begin position="170"/>
        <end position="190"/>
    </location>
</feature>
<reference evidence="3 4" key="1">
    <citation type="submission" date="2023-11" db="EMBL/GenBank/DDBJ databases">
        <title>Genome sequence of Microbacterium rhizosphaerae KACC 19337.</title>
        <authorList>
            <person name="Choi H."/>
            <person name="Kim S."/>
            <person name="Kim Y."/>
            <person name="Kwon S.-W."/>
            <person name="Heo J."/>
        </authorList>
    </citation>
    <scope>NUCLEOTIDE SEQUENCE [LARGE SCALE GENOMIC DNA]</scope>
    <source>
        <strain evidence="3 4">KACC 19337</strain>
    </source>
</reference>
<evidence type="ECO:0000313" key="4">
    <source>
        <dbReference type="Proteomes" id="UP001323798"/>
    </source>
</evidence>
<accession>A0ABZ0SMQ9</accession>
<dbReference type="Proteomes" id="UP001323798">
    <property type="component" value="Chromosome"/>
</dbReference>
<keyword evidence="2" id="KW-0732">Signal</keyword>
<dbReference type="RefSeq" id="WP_320943125.1">
    <property type="nucleotide sequence ID" value="NZ_BAABEU010000011.1"/>
</dbReference>
<feature type="chain" id="PRO_5045820155" description="Lipoprotein" evidence="2">
    <location>
        <begin position="24"/>
        <end position="229"/>
    </location>
</feature>
<sequence>MTTPPARRILALLIAACCVTVLAGCASVDGALGAYFAADPLTTHPLSGATSSPAVAPTSPGGIRVVRTPGVVVDDMHLAAAACHARVRDAAAGLVLPDAACTPGGIDPAVTQANIHQTICATGYTKTVRPPVRQTDAPKHRLLVAYGQAYERSTEEDHLISLGLGGSSSTSNLWVEPNRPGATSTRNPKDDVEDVLHQAVCSGRVTLEAAQHAMATDWTTAERSVGLTP</sequence>
<keyword evidence="4" id="KW-1185">Reference proteome</keyword>
<gene>
    <name evidence="3" type="ORF">SM116_03750</name>
</gene>
<evidence type="ECO:0000256" key="2">
    <source>
        <dbReference type="SAM" id="SignalP"/>
    </source>
</evidence>